<evidence type="ECO:0000313" key="4">
    <source>
        <dbReference type="EMBL" id="KAF0722230.1"/>
    </source>
</evidence>
<dbReference type="SUPFAM" id="SSF51735">
    <property type="entry name" value="NAD(P)-binding Rossmann-fold domains"/>
    <property type="match status" value="1"/>
</dbReference>
<accession>A0A6G0W4Z4</accession>
<dbReference type="InterPro" id="IPR036291">
    <property type="entry name" value="NAD(P)-bd_dom_sf"/>
</dbReference>
<keyword evidence="2" id="KW-0521">NADP</keyword>
<dbReference type="PANTHER" id="PTHR43490">
    <property type="entry name" value="(+)-NEOMENTHOL DEHYDROGENASE"/>
    <property type="match status" value="1"/>
</dbReference>
<evidence type="ECO:0000313" key="5">
    <source>
        <dbReference type="Proteomes" id="UP000481153"/>
    </source>
</evidence>
<dbReference type="VEuPathDB" id="FungiDB:AeMF1_013790"/>
<sequence length="275" mass="29421">MPPLVYLITGANKGIGYEAARILAEKLRDDAIVLLGTRSLKNGEDAIAKMKQANPSFDFANVQLVEMDVSKKDSIQAAATFVKAKYGHVHVLVNNAGIAGASEGAVMCFQVNVFGVLDTLAAFHSLLVPNESINVVVGSTVGAGVLSSMPSDLQAIFEDFNQLNETSVRSLTADWIAWAEGNPSKYTWPDATTTFGVYGVSKTFVMAVTRKWAADHPDIKTVIACPGYCATDLTNHAGYLSAADGGERILFPIFNPDKTESGKLYSEGNGHPFKL</sequence>
<dbReference type="GO" id="GO:0016020">
    <property type="term" value="C:membrane"/>
    <property type="evidence" value="ECO:0007669"/>
    <property type="project" value="TreeGrafter"/>
</dbReference>
<dbReference type="AlphaFoldDB" id="A0A6G0W4Z4"/>
<gene>
    <name evidence="4" type="ORF">Ae201684_018612</name>
</gene>
<proteinExistence type="inferred from homology"/>
<dbReference type="InterPro" id="IPR002347">
    <property type="entry name" value="SDR_fam"/>
</dbReference>
<reference evidence="4 5" key="1">
    <citation type="submission" date="2019-07" db="EMBL/GenBank/DDBJ databases">
        <title>Genomics analysis of Aphanomyces spp. identifies a new class of oomycete effector associated with host adaptation.</title>
        <authorList>
            <person name="Gaulin E."/>
        </authorList>
    </citation>
    <scope>NUCLEOTIDE SEQUENCE [LARGE SCALE GENOMIC DNA]</scope>
    <source>
        <strain evidence="4 5">ATCC 201684</strain>
    </source>
</reference>
<evidence type="ECO:0000256" key="1">
    <source>
        <dbReference type="ARBA" id="ARBA00006484"/>
    </source>
</evidence>
<dbReference type="Pfam" id="PF00106">
    <property type="entry name" value="adh_short"/>
    <property type="match status" value="1"/>
</dbReference>
<name>A0A6G0W4Z4_9STRA</name>
<dbReference type="GO" id="GO:0016491">
    <property type="term" value="F:oxidoreductase activity"/>
    <property type="evidence" value="ECO:0007669"/>
    <property type="project" value="UniProtKB-KW"/>
</dbReference>
<keyword evidence="3" id="KW-0560">Oxidoreductase</keyword>
<keyword evidence="5" id="KW-1185">Reference proteome</keyword>
<dbReference type="Proteomes" id="UP000481153">
    <property type="component" value="Unassembled WGS sequence"/>
</dbReference>
<comment type="caution">
    <text evidence="4">The sequence shown here is derived from an EMBL/GenBank/DDBJ whole genome shotgun (WGS) entry which is preliminary data.</text>
</comment>
<dbReference type="EMBL" id="VJMJ01000343">
    <property type="protein sequence ID" value="KAF0722230.1"/>
    <property type="molecule type" value="Genomic_DNA"/>
</dbReference>
<protein>
    <submittedName>
        <fullName evidence="4">Uncharacterized protein</fullName>
    </submittedName>
</protein>
<comment type="similarity">
    <text evidence="1">Belongs to the short-chain dehydrogenases/reductases (SDR) family.</text>
</comment>
<evidence type="ECO:0000256" key="2">
    <source>
        <dbReference type="ARBA" id="ARBA00022857"/>
    </source>
</evidence>
<dbReference type="Gene3D" id="3.40.50.720">
    <property type="entry name" value="NAD(P)-binding Rossmann-like Domain"/>
    <property type="match status" value="1"/>
</dbReference>
<organism evidence="4 5">
    <name type="scientific">Aphanomyces euteiches</name>
    <dbReference type="NCBI Taxonomy" id="100861"/>
    <lineage>
        <taxon>Eukaryota</taxon>
        <taxon>Sar</taxon>
        <taxon>Stramenopiles</taxon>
        <taxon>Oomycota</taxon>
        <taxon>Saprolegniomycetes</taxon>
        <taxon>Saprolegniales</taxon>
        <taxon>Verrucalvaceae</taxon>
        <taxon>Aphanomyces</taxon>
    </lineage>
</organism>
<evidence type="ECO:0000256" key="3">
    <source>
        <dbReference type="ARBA" id="ARBA00023002"/>
    </source>
</evidence>
<dbReference type="PANTHER" id="PTHR43490:SF99">
    <property type="entry name" value="SHORT-CHAIN DEHYDROGENASE_REDUCTASE"/>
    <property type="match status" value="1"/>
</dbReference>
<dbReference type="PRINTS" id="PR00081">
    <property type="entry name" value="GDHRDH"/>
</dbReference>